<keyword evidence="5" id="KW-1185">Reference proteome</keyword>
<evidence type="ECO:0000313" key="5">
    <source>
        <dbReference type="Proteomes" id="UP001527090"/>
    </source>
</evidence>
<feature type="domain" description="HTH tetR-type" evidence="3">
    <location>
        <begin position="8"/>
        <end position="68"/>
    </location>
</feature>
<comment type="caution">
    <text evidence="4">The sequence shown here is derived from an EMBL/GenBank/DDBJ whole genome shotgun (WGS) entry which is preliminary data.</text>
</comment>
<dbReference type="PANTHER" id="PTHR43479">
    <property type="entry name" value="ACREF/ENVCD OPERON REPRESSOR-RELATED"/>
    <property type="match status" value="1"/>
</dbReference>
<dbReference type="Gene3D" id="1.10.357.10">
    <property type="entry name" value="Tetracycline Repressor, domain 2"/>
    <property type="match status" value="1"/>
</dbReference>
<dbReference type="EMBL" id="JAMDLY010000011">
    <property type="protein sequence ID" value="MCY9530047.1"/>
    <property type="molecule type" value="Genomic_DNA"/>
</dbReference>
<dbReference type="RefSeq" id="WP_021252306.1">
    <property type="nucleotide sequence ID" value="NZ_JAMDLY010000011.1"/>
</dbReference>
<feature type="DNA-binding region" description="H-T-H motif" evidence="2">
    <location>
        <begin position="31"/>
        <end position="50"/>
    </location>
</feature>
<proteinExistence type="predicted"/>
<reference evidence="4 5" key="1">
    <citation type="submission" date="2022-05" db="EMBL/GenBank/DDBJ databases">
        <title>Genome Sequencing of Bee-Associated Microbes.</title>
        <authorList>
            <person name="Dunlap C."/>
        </authorList>
    </citation>
    <scope>NUCLEOTIDE SEQUENCE [LARGE SCALE GENOMIC DNA]</scope>
    <source>
        <strain evidence="4 5">NRRL NRS-750</strain>
    </source>
</reference>
<sequence length="185" mass="21474">MVEDVRVFKTKKNIADALIHLLEEKDFAHITVKDICTLSLSSKSTFYSHFIDKYDLLEKLVQQHAASFEQEILRRFDSMKQDNVAEVIEMIVEQTVKQNTVISTLLNVHVPSADLHVEFEKILYQTCLSFLEKEVTAPAISMEYLSHLYVANAMVLLHWTLQHGKDEHAIDLAYQMQKFIFDRIS</sequence>
<dbReference type="InterPro" id="IPR009057">
    <property type="entry name" value="Homeodomain-like_sf"/>
</dbReference>
<dbReference type="InterPro" id="IPR050624">
    <property type="entry name" value="HTH-type_Tx_Regulator"/>
</dbReference>
<evidence type="ECO:0000259" key="3">
    <source>
        <dbReference type="PROSITE" id="PS50977"/>
    </source>
</evidence>
<keyword evidence="1 2" id="KW-0238">DNA-binding</keyword>
<protein>
    <submittedName>
        <fullName evidence="4">TetR/AcrR family transcriptional regulator</fullName>
    </submittedName>
</protein>
<evidence type="ECO:0000256" key="1">
    <source>
        <dbReference type="ARBA" id="ARBA00023125"/>
    </source>
</evidence>
<dbReference type="SUPFAM" id="SSF46689">
    <property type="entry name" value="Homeodomain-like"/>
    <property type="match status" value="1"/>
</dbReference>
<name>A0ABT4E8H9_PAEAL</name>
<dbReference type="InterPro" id="IPR001647">
    <property type="entry name" value="HTH_TetR"/>
</dbReference>
<dbReference type="PROSITE" id="PS50977">
    <property type="entry name" value="HTH_TETR_2"/>
    <property type="match status" value="1"/>
</dbReference>
<accession>A0ABT4E8H9</accession>
<organism evidence="4 5">
    <name type="scientific">Paenibacillus alvei</name>
    <name type="common">Bacillus alvei</name>
    <dbReference type="NCBI Taxonomy" id="44250"/>
    <lineage>
        <taxon>Bacteria</taxon>
        <taxon>Bacillati</taxon>
        <taxon>Bacillota</taxon>
        <taxon>Bacilli</taxon>
        <taxon>Bacillales</taxon>
        <taxon>Paenibacillaceae</taxon>
        <taxon>Paenibacillus</taxon>
    </lineage>
</organism>
<dbReference type="Proteomes" id="UP001527090">
    <property type="component" value="Unassembled WGS sequence"/>
</dbReference>
<evidence type="ECO:0000313" key="4">
    <source>
        <dbReference type="EMBL" id="MCY9530047.1"/>
    </source>
</evidence>
<gene>
    <name evidence="4" type="ORF">M5X04_11990</name>
</gene>
<evidence type="ECO:0000256" key="2">
    <source>
        <dbReference type="PROSITE-ProRule" id="PRU00335"/>
    </source>
</evidence>
<dbReference type="PANTHER" id="PTHR43479:SF7">
    <property type="entry name" value="TETR-FAMILY TRANSCRIPTIONAL REGULATOR"/>
    <property type="match status" value="1"/>
</dbReference>